<feature type="domain" description="Zinc finger Sec23/Sec24-type" evidence="9">
    <location>
        <begin position="614"/>
        <end position="652"/>
    </location>
</feature>
<evidence type="ECO:0000259" key="8">
    <source>
        <dbReference type="Pfam" id="PF00626"/>
    </source>
</evidence>
<keyword evidence="4" id="KW-0813">Transport</keyword>
<dbReference type="GO" id="GO:0000149">
    <property type="term" value="F:SNARE binding"/>
    <property type="evidence" value="ECO:0007669"/>
    <property type="project" value="TreeGrafter"/>
</dbReference>
<dbReference type="InterPro" id="IPR041742">
    <property type="entry name" value="Sec24-like_trunk_dom"/>
</dbReference>
<evidence type="ECO:0000259" key="12">
    <source>
        <dbReference type="Pfam" id="PF08033"/>
    </source>
</evidence>
<dbReference type="GO" id="GO:0030127">
    <property type="term" value="C:COPII vesicle coat"/>
    <property type="evidence" value="ECO:0007669"/>
    <property type="project" value="InterPro"/>
</dbReference>
<evidence type="ECO:0000256" key="3">
    <source>
        <dbReference type="ARBA" id="ARBA00008334"/>
    </source>
</evidence>
<dbReference type="Pfam" id="PF04811">
    <property type="entry name" value="Sec23_trunk"/>
    <property type="match status" value="1"/>
</dbReference>
<dbReference type="EMBL" id="WNWW01000217">
    <property type="protein sequence ID" value="KAF3428355.1"/>
    <property type="molecule type" value="Genomic_DNA"/>
</dbReference>
<dbReference type="Pfam" id="PF04815">
    <property type="entry name" value="Sec23_helical"/>
    <property type="match status" value="1"/>
</dbReference>
<keyword evidence="14" id="KW-1185">Reference proteome</keyword>
<feature type="domain" description="Gelsolin-like" evidence="8">
    <location>
        <begin position="1193"/>
        <end position="1265"/>
    </location>
</feature>
<dbReference type="FunFam" id="3.40.50.410:FF:000020">
    <property type="entry name" value="protein transport protein Sec24D isoform X1"/>
    <property type="match status" value="1"/>
</dbReference>
<dbReference type="InterPro" id="IPR006900">
    <property type="entry name" value="Sec23/24_helical_dom"/>
</dbReference>
<feature type="region of interest" description="Disordered" evidence="7">
    <location>
        <begin position="1"/>
        <end position="50"/>
    </location>
</feature>
<feature type="compositionally biased region" description="Polar residues" evidence="7">
    <location>
        <begin position="137"/>
        <end position="156"/>
    </location>
</feature>
<evidence type="ECO:0000259" key="11">
    <source>
        <dbReference type="Pfam" id="PF04815"/>
    </source>
</evidence>
<dbReference type="Proteomes" id="UP000655588">
    <property type="component" value="Unassembled WGS sequence"/>
</dbReference>
<dbReference type="GO" id="GO:0070971">
    <property type="term" value="C:endoplasmic reticulum exit site"/>
    <property type="evidence" value="ECO:0007669"/>
    <property type="project" value="TreeGrafter"/>
</dbReference>
<evidence type="ECO:0000256" key="1">
    <source>
        <dbReference type="ARBA" id="ARBA00004299"/>
    </source>
</evidence>
<dbReference type="InterPro" id="IPR050550">
    <property type="entry name" value="SEC23_SEC24_subfamily"/>
</dbReference>
<reference evidence="13" key="1">
    <citation type="submission" date="2019-11" db="EMBL/GenBank/DDBJ databases">
        <title>The nuclear and mitochondrial genomes of Frieseomelitta varia - a highly eusocial stingless bee (Meliponini) with a permanently sterile worker caste.</title>
        <authorList>
            <person name="Freitas F.C.P."/>
            <person name="Lourenco A.P."/>
            <person name="Nunes F.M.F."/>
            <person name="Paschoal A.R."/>
            <person name="Abreu F.C.P."/>
            <person name="Barbin F.O."/>
            <person name="Bataglia L."/>
            <person name="Cardoso-Junior C.A.M."/>
            <person name="Cervoni M.S."/>
            <person name="Silva S.R."/>
            <person name="Dalarmi F."/>
            <person name="Del Lama M.A."/>
            <person name="Depintor T.S."/>
            <person name="Ferreira K.M."/>
            <person name="Goria P.S."/>
            <person name="Jaskot M.C."/>
            <person name="Lago D.C."/>
            <person name="Luna-Lucena D."/>
            <person name="Moda L.M."/>
            <person name="Nascimento L."/>
            <person name="Pedrino M."/>
            <person name="Rabico F.O."/>
            <person name="Sanches F.C."/>
            <person name="Santos D.E."/>
            <person name="Santos C.G."/>
            <person name="Vieira J."/>
            <person name="Lopes T.F."/>
            <person name="Barchuk A.R."/>
            <person name="Hartfelder K."/>
            <person name="Simoes Z.L.P."/>
            <person name="Bitondi M.M.G."/>
            <person name="Pinheiro D.G."/>
        </authorList>
    </citation>
    <scope>NUCLEOTIDE SEQUENCE</scope>
    <source>
        <strain evidence="13">USP_RPSP 00005682</strain>
        <tissue evidence="13">Whole individual</tissue>
    </source>
</reference>
<evidence type="ECO:0000259" key="10">
    <source>
        <dbReference type="Pfam" id="PF04811"/>
    </source>
</evidence>
<feature type="domain" description="Sec23/Sec24 beta-sandwich" evidence="12">
    <location>
        <begin position="940"/>
        <end position="1024"/>
    </location>
</feature>
<proteinExistence type="inferred from homology"/>
<evidence type="ECO:0000256" key="2">
    <source>
        <dbReference type="ARBA" id="ARBA00004397"/>
    </source>
</evidence>
<comment type="subcellular location">
    <subcellularLocation>
        <location evidence="1">Cytoplasmic vesicle</location>
        <location evidence="1">COPII-coated vesicle membrane</location>
        <topology evidence="1">Peripheral membrane protein</topology>
        <orientation evidence="1">Cytoplasmic side</orientation>
    </subcellularLocation>
    <subcellularLocation>
        <location evidence="2">Endoplasmic reticulum membrane</location>
        <topology evidence="2">Peripheral membrane protein</topology>
        <orientation evidence="2">Cytoplasmic side</orientation>
    </subcellularLocation>
</comment>
<dbReference type="InterPro" id="IPR036465">
    <property type="entry name" value="vWFA_dom_sf"/>
</dbReference>
<dbReference type="Gene3D" id="3.40.20.10">
    <property type="entry name" value="Severin"/>
    <property type="match status" value="1"/>
</dbReference>
<dbReference type="SUPFAM" id="SSF81811">
    <property type="entry name" value="Helical domain of Sec23/24"/>
    <property type="match status" value="1"/>
</dbReference>
<dbReference type="Gene3D" id="1.20.120.730">
    <property type="entry name" value="Sec23/Sec24 helical domain"/>
    <property type="match status" value="1"/>
</dbReference>
<evidence type="ECO:0000256" key="7">
    <source>
        <dbReference type="SAM" id="MobiDB-lite"/>
    </source>
</evidence>
<feature type="region of interest" description="Disordered" evidence="7">
    <location>
        <begin position="224"/>
        <end position="296"/>
    </location>
</feature>
<dbReference type="Pfam" id="PF00626">
    <property type="entry name" value="Gelsolin"/>
    <property type="match status" value="1"/>
</dbReference>
<feature type="compositionally biased region" description="Low complexity" evidence="7">
    <location>
        <begin position="7"/>
        <end position="22"/>
    </location>
</feature>
<keyword evidence="6" id="KW-0968">Cytoplasmic vesicle</keyword>
<dbReference type="GO" id="GO:0006886">
    <property type="term" value="P:intracellular protein transport"/>
    <property type="evidence" value="ECO:0007669"/>
    <property type="project" value="InterPro"/>
</dbReference>
<dbReference type="InterPro" id="IPR012990">
    <property type="entry name" value="Beta-sandwich_Sec23_24"/>
</dbReference>
<dbReference type="GO" id="GO:0008270">
    <property type="term" value="F:zinc ion binding"/>
    <property type="evidence" value="ECO:0007669"/>
    <property type="project" value="InterPro"/>
</dbReference>
<dbReference type="SUPFAM" id="SSF82754">
    <property type="entry name" value="C-terminal, gelsolin-like domain of Sec23/24"/>
    <property type="match status" value="1"/>
</dbReference>
<keyword evidence="5" id="KW-0653">Protein transport</keyword>
<accession>A0A833S1E0</accession>
<evidence type="ECO:0000256" key="4">
    <source>
        <dbReference type="ARBA" id="ARBA00022448"/>
    </source>
</evidence>
<dbReference type="Gene3D" id="3.40.50.410">
    <property type="entry name" value="von Willebrand factor, type A domain"/>
    <property type="match status" value="1"/>
</dbReference>
<name>A0A833S1E0_9HYME</name>
<dbReference type="SUPFAM" id="SSF82919">
    <property type="entry name" value="Zn-finger domain of Sec23/24"/>
    <property type="match status" value="1"/>
</dbReference>
<comment type="caution">
    <text evidence="13">The sequence shown here is derived from an EMBL/GenBank/DDBJ whole genome shotgun (WGS) entry which is preliminary data.</text>
</comment>
<feature type="compositionally biased region" description="Polar residues" evidence="7">
    <location>
        <begin position="347"/>
        <end position="374"/>
    </location>
</feature>
<organism evidence="13 14">
    <name type="scientific">Frieseomelitta varia</name>
    <dbReference type="NCBI Taxonomy" id="561572"/>
    <lineage>
        <taxon>Eukaryota</taxon>
        <taxon>Metazoa</taxon>
        <taxon>Ecdysozoa</taxon>
        <taxon>Arthropoda</taxon>
        <taxon>Hexapoda</taxon>
        <taxon>Insecta</taxon>
        <taxon>Pterygota</taxon>
        <taxon>Neoptera</taxon>
        <taxon>Endopterygota</taxon>
        <taxon>Hymenoptera</taxon>
        <taxon>Apocrita</taxon>
        <taxon>Aculeata</taxon>
        <taxon>Apoidea</taxon>
        <taxon>Anthophila</taxon>
        <taxon>Apidae</taxon>
        <taxon>Frieseomelitta</taxon>
    </lineage>
</organism>
<dbReference type="InterPro" id="IPR036180">
    <property type="entry name" value="Gelsolin-like_dom_sf"/>
</dbReference>
<feature type="compositionally biased region" description="Polar residues" evidence="7">
    <location>
        <begin position="114"/>
        <end position="127"/>
    </location>
</feature>
<dbReference type="SUPFAM" id="SSF53300">
    <property type="entry name" value="vWA-like"/>
    <property type="match status" value="1"/>
</dbReference>
<dbReference type="InterPro" id="IPR006896">
    <property type="entry name" value="Sec23/24_trunk_dom"/>
</dbReference>
<protein>
    <recommendedName>
        <fullName evidence="15">Protein transport protein Sec24C</fullName>
    </recommendedName>
</protein>
<feature type="domain" description="Sec23/Sec24 helical" evidence="11">
    <location>
        <begin position="1087"/>
        <end position="1174"/>
    </location>
</feature>
<dbReference type="InterPro" id="IPR029006">
    <property type="entry name" value="ADF-H/Gelsolin-like_dom_sf"/>
</dbReference>
<feature type="region of interest" description="Disordered" evidence="7">
    <location>
        <begin position="328"/>
        <end position="374"/>
    </location>
</feature>
<evidence type="ECO:0000256" key="5">
    <source>
        <dbReference type="ARBA" id="ARBA00022927"/>
    </source>
</evidence>
<dbReference type="Gene3D" id="2.30.30.380">
    <property type="entry name" value="Zn-finger domain of Sec23/24"/>
    <property type="match status" value="1"/>
</dbReference>
<dbReference type="InterPro" id="IPR036175">
    <property type="entry name" value="Sec23/24_helical_dom_sf"/>
</dbReference>
<feature type="domain" description="Sec23/Sec24 trunk" evidence="10">
    <location>
        <begin position="691"/>
        <end position="934"/>
    </location>
</feature>
<dbReference type="GO" id="GO:0005789">
    <property type="term" value="C:endoplasmic reticulum membrane"/>
    <property type="evidence" value="ECO:0007669"/>
    <property type="project" value="UniProtKB-SubCell"/>
</dbReference>
<evidence type="ECO:0000256" key="6">
    <source>
        <dbReference type="ARBA" id="ARBA00023329"/>
    </source>
</evidence>
<dbReference type="CDD" id="cd01479">
    <property type="entry name" value="Sec24-like"/>
    <property type="match status" value="1"/>
</dbReference>
<dbReference type="Pfam" id="PF08033">
    <property type="entry name" value="Sec23_BS"/>
    <property type="match status" value="1"/>
</dbReference>
<comment type="similarity">
    <text evidence="3">Belongs to the SEC23/SEC24 family. SEC24 subfamily.</text>
</comment>
<evidence type="ECO:0008006" key="15">
    <source>
        <dbReference type="Google" id="ProtNLM"/>
    </source>
</evidence>
<dbReference type="GO" id="GO:0090110">
    <property type="term" value="P:COPII-coated vesicle cargo loading"/>
    <property type="evidence" value="ECO:0007669"/>
    <property type="project" value="TreeGrafter"/>
</dbReference>
<feature type="region of interest" description="Disordered" evidence="7">
    <location>
        <begin position="114"/>
        <end position="172"/>
    </location>
</feature>
<evidence type="ECO:0000313" key="13">
    <source>
        <dbReference type="EMBL" id="KAF3428355.1"/>
    </source>
</evidence>
<dbReference type="PANTHER" id="PTHR13803">
    <property type="entry name" value="SEC24-RELATED PROTEIN"/>
    <property type="match status" value="1"/>
</dbReference>
<sequence length="1326" mass="146400">MNPQYIQQQQSQQQEHSQQQSSYFPGPPTSSPYGEVNSNVPPNMLKRPPMNSQLYTTQKTMQGPSLTNLHQAQAPYYMNNIQTQGNTQYELSTNNPHIQPPTSQNNIVNQMSNMSLGDQQRPPSVQNFPPPPLPGKSSPTISNINGFNNTSETSPGSGPAGQTDPGGKSGSAILGQNLQEQKATLKTSTPQLIGLPFSGHSTGTTSSHYHAGQTLSSEQAFNAGLSSSQHQQMNVTDTSEQSNFSKPPMGQRSTAPPLQGQQNVSNSSLPEQQNLSNPVMPGQTNLSGPPLSNQQTYNSMIMQGHGQQNLIGPSKQNLSNPLFQTQQTLSGPLLSTPPLPPGHYSALQGQKSSHSFLEPQNISTSNLSGPLLMNQQNIHPSSVAGQQSGAPPLLTNQQSFNRPPLLGQQTVTNSQMPPPLPSQSVGQMINPGTNLLQTGQRPYTSGPPVPGQHMGNPLAISRNPSSAMPNYQHTGYQGYNNDMYNIQRGSYPTVPPGVTSGYQPGMQSQQARRLDPEQMPSPIQVIQDDQRVRGGVFITNQKGLVPPLVTTKFITQDQGNASPRYIRSTMYTIPTTADIIKQTNVPFGLIVSPMSRIAKGEYEPPIVDMGEIGPVRCVRCKAYMSPFMQFIDAGRRFQCMFCKATTEVPAEYFQHLDHTGQRMDRYERPELMLGTYEYIATKDYCRNNTFPKPPAIVFVIDVSYNTVKSGLVNLLCMQMKSILRHLPVDAGQSKTNMNVGFITYNNTVHFYNINSCLAQPQMMVVGDVQDVFMPLLDGFLCNVEESESVIDGLMTQIPALFADTRETETILAPAIQAGLEALKASDCAGKLMVFHSSLPIAEAPGKLKNRDDRKILGTEKEKTVLAPQNNVYNNLGQDCVSVGCSVDLFVFNNSYVDVATIGQIARLTGGEIYKYTYFQADIDGDRLISDVINNISRPIAFDAIMRVRTSTGVRATDFYGHFFMSNTTDMELASIDCNKAIAIEVKHDDKLTDDEGVYIQAALLYTSCSGIRRLRIINLSLKTSSQMAELYRACDLDAIINYFSKQSKINHYYATKIPNILSVSLLTRDYPPGGLVQVHPGTRPPRVFKLIESTPKTVKDNLISRCANILAAYRKHCASPSNAGQLILPECMKLLPLYINSLLKSDALSGGADMTIDDRSYVMQAVATMPISISVVFVYPRLLPLHDIDPQDTELPQMLRCSIDKFTDDGAYLLENSIHMFLWLGLALSPQWVQAVFGVPSVVQVDTDCTALPVLDTPLNKRITDIINRVRMERHRCMRLTIVRQREKLEMVLRHFLIEDRENDGSPSYVDFLCHMHKEIRTLLSQ</sequence>
<dbReference type="InterPro" id="IPR006895">
    <property type="entry name" value="Znf_Sec23_Sec24"/>
</dbReference>
<gene>
    <name evidence="13" type="ORF">E2986_05085</name>
</gene>
<dbReference type="InterPro" id="IPR036174">
    <property type="entry name" value="Znf_Sec23_Sec24_sf"/>
</dbReference>
<dbReference type="PANTHER" id="PTHR13803:SF4">
    <property type="entry name" value="SECRETORY 24CD, ISOFORM C"/>
    <property type="match status" value="1"/>
</dbReference>
<dbReference type="InterPro" id="IPR007123">
    <property type="entry name" value="Gelsolin-like_dom"/>
</dbReference>
<dbReference type="Pfam" id="PF04810">
    <property type="entry name" value="zf-Sec23_Sec24"/>
    <property type="match status" value="1"/>
</dbReference>
<evidence type="ECO:0000259" key="9">
    <source>
        <dbReference type="Pfam" id="PF04810"/>
    </source>
</evidence>
<dbReference type="SUPFAM" id="SSF81995">
    <property type="entry name" value="beta-sandwich domain of Sec23/24"/>
    <property type="match status" value="1"/>
</dbReference>
<evidence type="ECO:0000313" key="14">
    <source>
        <dbReference type="Proteomes" id="UP000655588"/>
    </source>
</evidence>
<dbReference type="Gene3D" id="2.60.40.1670">
    <property type="entry name" value="beta-sandwich domain of Sec23/24"/>
    <property type="match status" value="1"/>
</dbReference>